<gene>
    <name evidence="6" type="ORF">BLA60_03265</name>
</gene>
<dbReference type="SUPFAM" id="SSF53901">
    <property type="entry name" value="Thiolase-like"/>
    <property type="match status" value="1"/>
</dbReference>
<feature type="region of interest" description="Disordered" evidence="3">
    <location>
        <begin position="339"/>
        <end position="358"/>
    </location>
</feature>
<evidence type="ECO:0008006" key="8">
    <source>
        <dbReference type="Google" id="ProtNLM"/>
    </source>
</evidence>
<dbReference type="AlphaFoldDB" id="A0A7Z0WUD7"/>
<dbReference type="Proteomes" id="UP000185696">
    <property type="component" value="Unassembled WGS sequence"/>
</dbReference>
<dbReference type="EMBL" id="MSIF01000001">
    <property type="protein sequence ID" value="OLF14181.1"/>
    <property type="molecule type" value="Genomic_DNA"/>
</dbReference>
<proteinExistence type="predicted"/>
<dbReference type="InterPro" id="IPR016039">
    <property type="entry name" value="Thiolase-like"/>
</dbReference>
<evidence type="ECO:0000259" key="5">
    <source>
        <dbReference type="Pfam" id="PF08545"/>
    </source>
</evidence>
<dbReference type="Pfam" id="PF08545">
    <property type="entry name" value="ACP_syn_III"/>
    <property type="match status" value="1"/>
</dbReference>
<evidence type="ECO:0000259" key="4">
    <source>
        <dbReference type="Pfam" id="PF08541"/>
    </source>
</evidence>
<name>A0A7Z0WUD7_9PSEU</name>
<evidence type="ECO:0000256" key="2">
    <source>
        <dbReference type="ARBA" id="ARBA00023315"/>
    </source>
</evidence>
<evidence type="ECO:0000256" key="3">
    <source>
        <dbReference type="SAM" id="MobiDB-lite"/>
    </source>
</evidence>
<feature type="domain" description="Beta-ketoacyl-[acyl-carrier-protein] synthase III N-terminal" evidence="5">
    <location>
        <begin position="109"/>
        <end position="188"/>
    </location>
</feature>
<dbReference type="OrthoDB" id="7055207at2"/>
<dbReference type="GO" id="GO:0006633">
    <property type="term" value="P:fatty acid biosynthetic process"/>
    <property type="evidence" value="ECO:0007669"/>
    <property type="project" value="InterPro"/>
</dbReference>
<evidence type="ECO:0000313" key="7">
    <source>
        <dbReference type="Proteomes" id="UP000185696"/>
    </source>
</evidence>
<evidence type="ECO:0000256" key="1">
    <source>
        <dbReference type="ARBA" id="ARBA00022679"/>
    </source>
</evidence>
<comment type="caution">
    <text evidence="6">The sequence shown here is derived from an EMBL/GenBank/DDBJ whole genome shotgun (WGS) entry which is preliminary data.</text>
</comment>
<dbReference type="GO" id="GO:0004315">
    <property type="term" value="F:3-oxoacyl-[acyl-carrier-protein] synthase activity"/>
    <property type="evidence" value="ECO:0007669"/>
    <property type="project" value="InterPro"/>
</dbReference>
<keyword evidence="1" id="KW-0808">Transferase</keyword>
<protein>
    <recommendedName>
        <fullName evidence="8">3-oxoacyl-[acyl-carrier-protein] synthase-3</fullName>
    </recommendedName>
</protein>
<sequence length="358" mass="37695">MRGTLDLDLYLDAVGTYLPPAVSAADAVAQGRYDPADHADDGYDHVLVEDSRSPAEMAVLAGRAALATARHTGPVDLVLHGSSYYQGQDFWTPATYVRRELVGGTGPAFEVRSASNSGMAALDLAAAYLAAGPGRAAALITVADRFALPGFDRWASDGGVVYADGAAAVLLSRTGGVARVLAVTSSSDPELESLGRDVDRFLPAPDPAAGPLDLRGFKARYLRRAGFDELRARLWAGLRTNVAATARAARVDLAAVDRYLVPNVGRDLLEWEFLEPLGIGVDRTAWDNARRIGHLGAADQFANLADMIERGVLTAGQHVLLIGVGLGFSWTSALLRVEPGDRPGAAPPRPAHQGGTGH</sequence>
<feature type="domain" description="Beta-ketoacyl-[acyl-carrier-protein] synthase III C-terminal" evidence="4">
    <location>
        <begin position="248"/>
        <end position="336"/>
    </location>
</feature>
<dbReference type="CDD" id="cd00827">
    <property type="entry name" value="init_cond_enzymes"/>
    <property type="match status" value="1"/>
</dbReference>
<dbReference type="RefSeq" id="WP_075131128.1">
    <property type="nucleotide sequence ID" value="NZ_MSIF01000001.1"/>
</dbReference>
<organism evidence="6 7">
    <name type="scientific">Actinophytocola xinjiangensis</name>
    <dbReference type="NCBI Taxonomy" id="485602"/>
    <lineage>
        <taxon>Bacteria</taxon>
        <taxon>Bacillati</taxon>
        <taxon>Actinomycetota</taxon>
        <taxon>Actinomycetes</taxon>
        <taxon>Pseudonocardiales</taxon>
        <taxon>Pseudonocardiaceae</taxon>
    </lineage>
</organism>
<reference evidence="6 7" key="1">
    <citation type="submission" date="2016-12" db="EMBL/GenBank/DDBJ databases">
        <title>The draft genome sequence of Actinophytocola xinjiangensis.</title>
        <authorList>
            <person name="Wang W."/>
            <person name="Yuan L."/>
        </authorList>
    </citation>
    <scope>NUCLEOTIDE SEQUENCE [LARGE SCALE GENOMIC DNA]</scope>
    <source>
        <strain evidence="6 7">CGMCC 4.4663</strain>
    </source>
</reference>
<dbReference type="Pfam" id="PF08541">
    <property type="entry name" value="ACP_syn_III_C"/>
    <property type="match status" value="1"/>
</dbReference>
<evidence type="ECO:0000313" key="6">
    <source>
        <dbReference type="EMBL" id="OLF14181.1"/>
    </source>
</evidence>
<dbReference type="GO" id="GO:0044550">
    <property type="term" value="P:secondary metabolite biosynthetic process"/>
    <property type="evidence" value="ECO:0007669"/>
    <property type="project" value="TreeGrafter"/>
</dbReference>
<dbReference type="InterPro" id="IPR013747">
    <property type="entry name" value="ACP_syn_III_C"/>
</dbReference>
<dbReference type="InterPro" id="IPR013751">
    <property type="entry name" value="ACP_syn_III_N"/>
</dbReference>
<dbReference type="PANTHER" id="PTHR34069">
    <property type="entry name" value="3-OXOACYL-[ACYL-CARRIER-PROTEIN] SYNTHASE 3"/>
    <property type="match status" value="1"/>
</dbReference>
<dbReference type="Gene3D" id="3.40.47.10">
    <property type="match status" value="2"/>
</dbReference>
<keyword evidence="7" id="KW-1185">Reference proteome</keyword>
<keyword evidence="2" id="KW-0012">Acyltransferase</keyword>
<dbReference type="PANTHER" id="PTHR34069:SF2">
    <property type="entry name" value="BETA-KETOACYL-[ACYL-CARRIER-PROTEIN] SYNTHASE III"/>
    <property type="match status" value="1"/>
</dbReference>
<accession>A0A7Z0WUD7</accession>